<protein>
    <recommendedName>
        <fullName evidence="4">Type II secretion system protein G</fullName>
    </recommendedName>
</protein>
<sequence>MEKINNKNAFTLIEMSIVLAIIGLLAGTIVTLGAITANSKLIATIKELQNYKSAFTTFATVYGSLPGDMDNATIVFGTTDVNGNTVYNGNGDGLIGDRSFEPWGSQEVPSAFQELALAGLINNQYSGVLIDNSCLTNVPYSAYGSGNIYWIYSQNLWSNYTNFNSLVLSSSQNWCYNVYTIAVNDAYNIDLKVDDGLPLTGLIIAYNTGSSGASPSSVNSCTTAWLRNVISPHSSASYTPSSGGYCTMHMSLETYGFE</sequence>
<dbReference type="Proteomes" id="UP000033358">
    <property type="component" value="Unassembled WGS sequence"/>
</dbReference>
<keyword evidence="1" id="KW-0812">Transmembrane</keyword>
<proteinExistence type="predicted"/>
<dbReference type="InterPro" id="IPR012902">
    <property type="entry name" value="N_methyl_site"/>
</dbReference>
<dbReference type="InterPro" id="IPR045584">
    <property type="entry name" value="Pilin-like"/>
</dbReference>
<organism evidence="2 3">
    <name type="scientific">Candidatus Arcanibacter lacustris</name>
    <dbReference type="NCBI Taxonomy" id="1607817"/>
    <lineage>
        <taxon>Bacteria</taxon>
        <taxon>Pseudomonadati</taxon>
        <taxon>Pseudomonadota</taxon>
        <taxon>Alphaproteobacteria</taxon>
        <taxon>Rickettsiales</taxon>
        <taxon>Candidatus Arcanibacter</taxon>
    </lineage>
</organism>
<dbReference type="EMBL" id="JYHA01000104">
    <property type="protein sequence ID" value="KKB96252.1"/>
    <property type="molecule type" value="Genomic_DNA"/>
</dbReference>
<dbReference type="NCBIfam" id="TIGR02532">
    <property type="entry name" value="IV_pilin_GFxxxE"/>
    <property type="match status" value="1"/>
</dbReference>
<evidence type="ECO:0000313" key="3">
    <source>
        <dbReference type="Proteomes" id="UP000033358"/>
    </source>
</evidence>
<dbReference type="AlphaFoldDB" id="A0A0F5MQE3"/>
<accession>A0A0F5MQE3</accession>
<reference evidence="2 3" key="1">
    <citation type="submission" date="2015-02" db="EMBL/GenBank/DDBJ databases">
        <title>Single cell genomics of a rare environmental alphaproteobacterium provides unique insights into Rickettsiaceae evolution.</title>
        <authorList>
            <person name="Martijn J."/>
            <person name="Schulz F."/>
            <person name="Zaremba-Niedzwiedzka K."/>
            <person name="Viklund J."/>
            <person name="Stepanauskas R."/>
            <person name="Andersson S.G.E."/>
            <person name="Horn M."/>
            <person name="Guy L."/>
            <person name="Ettema T.J.G."/>
        </authorList>
    </citation>
    <scope>NUCLEOTIDE SEQUENCE [LARGE SCALE GENOMIC DNA]</scope>
    <source>
        <strain evidence="2 3">SCGC AAA041-L04</strain>
    </source>
</reference>
<evidence type="ECO:0000313" key="2">
    <source>
        <dbReference type="EMBL" id="KKB96252.1"/>
    </source>
</evidence>
<keyword evidence="3" id="KW-1185">Reference proteome</keyword>
<dbReference type="SUPFAM" id="SSF54523">
    <property type="entry name" value="Pili subunits"/>
    <property type="match status" value="1"/>
</dbReference>
<keyword evidence="1" id="KW-1133">Transmembrane helix</keyword>
<feature type="transmembrane region" description="Helical" evidence="1">
    <location>
        <begin position="12"/>
        <end position="35"/>
    </location>
</feature>
<evidence type="ECO:0008006" key="4">
    <source>
        <dbReference type="Google" id="ProtNLM"/>
    </source>
</evidence>
<dbReference type="Gene3D" id="3.30.700.10">
    <property type="entry name" value="Glycoprotein, Type 4 Pilin"/>
    <property type="match status" value="1"/>
</dbReference>
<comment type="caution">
    <text evidence="2">The sequence shown here is derived from an EMBL/GenBank/DDBJ whole genome shotgun (WGS) entry which is preliminary data.</text>
</comment>
<keyword evidence="1" id="KW-0472">Membrane</keyword>
<dbReference type="Pfam" id="PF07963">
    <property type="entry name" value="N_methyl"/>
    <property type="match status" value="1"/>
</dbReference>
<evidence type="ECO:0000256" key="1">
    <source>
        <dbReference type="SAM" id="Phobius"/>
    </source>
</evidence>
<name>A0A0F5MQE3_9RICK</name>
<gene>
    <name evidence="2" type="ORF">SZ25_00662</name>
</gene>